<gene>
    <name evidence="1" type="ORF">T4E_5494</name>
</gene>
<dbReference type="EMBL" id="JYDU01000673">
    <property type="protein sequence ID" value="KRX85794.1"/>
    <property type="molecule type" value="Genomic_DNA"/>
</dbReference>
<evidence type="ECO:0000313" key="2">
    <source>
        <dbReference type="Proteomes" id="UP000054815"/>
    </source>
</evidence>
<organism evidence="1 2">
    <name type="scientific">Trichinella pseudospiralis</name>
    <name type="common">Parasitic roundworm</name>
    <dbReference type="NCBI Taxonomy" id="6337"/>
    <lineage>
        <taxon>Eukaryota</taxon>
        <taxon>Metazoa</taxon>
        <taxon>Ecdysozoa</taxon>
        <taxon>Nematoda</taxon>
        <taxon>Enoplea</taxon>
        <taxon>Dorylaimia</taxon>
        <taxon>Trichinellida</taxon>
        <taxon>Trichinellidae</taxon>
        <taxon>Trichinella</taxon>
    </lineage>
</organism>
<sequence length="43" mass="5078">MKILHGDCGLRRNDLNQSQKFKKRGESFEDNIYLVKKLLIKAE</sequence>
<comment type="caution">
    <text evidence="1">The sequence shown here is derived from an EMBL/GenBank/DDBJ whole genome shotgun (WGS) entry which is preliminary data.</text>
</comment>
<dbReference type="AlphaFoldDB" id="A0A0V0XCQ6"/>
<protein>
    <submittedName>
        <fullName evidence="1">Uncharacterized protein</fullName>
    </submittedName>
</protein>
<dbReference type="Proteomes" id="UP000054815">
    <property type="component" value="Unassembled WGS sequence"/>
</dbReference>
<evidence type="ECO:0000313" key="1">
    <source>
        <dbReference type="EMBL" id="KRX85794.1"/>
    </source>
</evidence>
<proteinExistence type="predicted"/>
<accession>A0A0V0XCQ6</accession>
<name>A0A0V0XCQ6_TRIPS</name>
<reference evidence="1 2" key="1">
    <citation type="submission" date="2015-01" db="EMBL/GenBank/DDBJ databases">
        <title>Evolution of Trichinella species and genotypes.</title>
        <authorList>
            <person name="Korhonen P.K."/>
            <person name="Edoardo P."/>
            <person name="Giuseppe L.R."/>
            <person name="Gasser R.B."/>
        </authorList>
    </citation>
    <scope>NUCLEOTIDE SEQUENCE [LARGE SCALE GENOMIC DNA]</scope>
    <source>
        <strain evidence="1">ISS141</strain>
    </source>
</reference>